<evidence type="ECO:0000256" key="1">
    <source>
        <dbReference type="ARBA" id="ARBA00001933"/>
    </source>
</evidence>
<comment type="cofactor">
    <cofactor evidence="1 3">
        <name>pyridoxal 5'-phosphate</name>
        <dbReference type="ChEBI" id="CHEBI:597326"/>
    </cofactor>
</comment>
<dbReference type="PRINTS" id="PR01179">
    <property type="entry name" value="ODADCRBXLASE"/>
</dbReference>
<dbReference type="PROSITE" id="PS00879">
    <property type="entry name" value="ODR_DC_2_2"/>
    <property type="match status" value="1"/>
</dbReference>
<reference evidence="5 6" key="1">
    <citation type="journal article" date="2013" name="Genome Announc.">
        <title>Genome Sequence of the Polycyclic Aromatic Hydrocarbon-Degrading Bacterium Strain Marinobacter nanhaiticus D15-8WT.</title>
        <authorList>
            <person name="Cui Z."/>
            <person name="Gao W."/>
            <person name="Li Q."/>
            <person name="Xu G."/>
            <person name="Zheng L."/>
        </authorList>
    </citation>
    <scope>NUCLEOTIDE SEQUENCE [LARGE SCALE GENOMIC DNA]</scope>
    <source>
        <strain evidence="5 6">D15-8W</strain>
    </source>
</reference>
<protein>
    <recommendedName>
        <fullName evidence="4">Orn/DAP/Arg decarboxylase 2 N-terminal domain-containing protein</fullName>
    </recommendedName>
</protein>
<dbReference type="eggNOG" id="COG0019">
    <property type="taxonomic scope" value="Bacteria"/>
</dbReference>
<dbReference type="OrthoDB" id="9802147at2"/>
<dbReference type="InterPro" id="IPR022644">
    <property type="entry name" value="De-COase2_N"/>
</dbReference>
<dbReference type="InterPro" id="IPR022653">
    <property type="entry name" value="De-COase2_pyr-phos_BS"/>
</dbReference>
<gene>
    <name evidence="5" type="ORF">J057_14860</name>
</gene>
<dbReference type="GO" id="GO:0008836">
    <property type="term" value="F:diaminopimelate decarboxylase activity"/>
    <property type="evidence" value="ECO:0007669"/>
    <property type="project" value="TreeGrafter"/>
</dbReference>
<dbReference type="SUPFAM" id="SSF51419">
    <property type="entry name" value="PLP-binding barrel"/>
    <property type="match status" value="1"/>
</dbReference>
<dbReference type="AlphaFoldDB" id="N6WNU2"/>
<dbReference type="GO" id="GO:0009089">
    <property type="term" value="P:lysine biosynthetic process via diaminopimelate"/>
    <property type="evidence" value="ECO:0007669"/>
    <property type="project" value="TreeGrafter"/>
</dbReference>
<name>N6WNU2_9GAMM</name>
<proteinExistence type="predicted"/>
<dbReference type="Gene3D" id="3.20.20.10">
    <property type="entry name" value="Alanine racemase"/>
    <property type="match status" value="1"/>
</dbReference>
<keyword evidence="6" id="KW-1185">Reference proteome</keyword>
<feature type="active site" description="Proton donor" evidence="3">
    <location>
        <position position="369"/>
    </location>
</feature>
<dbReference type="PANTHER" id="PTHR43727">
    <property type="entry name" value="DIAMINOPIMELATE DECARBOXYLASE"/>
    <property type="match status" value="1"/>
</dbReference>
<dbReference type="Pfam" id="PF02784">
    <property type="entry name" value="Orn_Arg_deC_N"/>
    <property type="match status" value="1"/>
</dbReference>
<sequence length="435" mass="48653">MVNLPPKNDTSIFYRDLIKQLILSVSSPLHAILPDNMKNNIIELQQALKKYTGLTSTLYYAMKVNRSVTLLQTAIKEGLGIDVSSENELKLALSRGADSSNCSLSGPCKSDEFIELGILAGSIIAVDSYDELLLTTNIAESTNKTARVMLRWNGGVSCSRYGMPFSDLKRISKNIKNESYIKLVGFSFHLPGYSPLDRAGCLASILELSSQLQKQGIDVEKVNIGGGIPISYISKESWNQYHANISKAKFYKNQAPKDYYPYWNSSSKERFINQVLVNHDNIERLSSLGIELILEPGRALVDNAGFSVFEVLGLKKTELGDNCIIVRGLSFSACEVWCNSEFLVDPILIPRTTNNKKRPMYAYIAGQSCLEDDLITKRLVAFERSPVRGDLLVFNNTAGYQMDLMESRFHHLPIPKKVALNCYRTDISWTVEEAM</sequence>
<feature type="domain" description="Orn/DAP/Arg decarboxylase 2 N-terminal" evidence="4">
    <location>
        <begin position="41"/>
        <end position="301"/>
    </location>
</feature>
<dbReference type="HOGENOM" id="CLU_042407_0_0_6"/>
<organism evidence="5 6">
    <name type="scientific">Marinobacter nanhaiticus D15-8W</name>
    <dbReference type="NCBI Taxonomy" id="626887"/>
    <lineage>
        <taxon>Bacteria</taxon>
        <taxon>Pseudomonadati</taxon>
        <taxon>Pseudomonadota</taxon>
        <taxon>Gammaproteobacteria</taxon>
        <taxon>Pseudomonadales</taxon>
        <taxon>Marinobacteraceae</taxon>
        <taxon>Marinobacter</taxon>
    </lineage>
</organism>
<dbReference type="STRING" id="626887.J057_14860"/>
<dbReference type="PANTHER" id="PTHR43727:SF2">
    <property type="entry name" value="GROUP IV DECARBOXYLASE"/>
    <property type="match status" value="1"/>
</dbReference>
<dbReference type="Proteomes" id="UP000013165">
    <property type="component" value="Unassembled WGS sequence"/>
</dbReference>
<keyword evidence="2 3" id="KW-0663">Pyridoxal phosphate</keyword>
<comment type="caution">
    <text evidence="5">The sequence shown here is derived from an EMBL/GenBank/DDBJ whole genome shotgun (WGS) entry which is preliminary data.</text>
</comment>
<evidence type="ECO:0000313" key="5">
    <source>
        <dbReference type="EMBL" id="ENO12692.1"/>
    </source>
</evidence>
<dbReference type="PATRIC" id="fig|626887.3.peg.2962"/>
<dbReference type="EMBL" id="APLQ01000014">
    <property type="protein sequence ID" value="ENO12692.1"/>
    <property type="molecule type" value="Genomic_DNA"/>
</dbReference>
<evidence type="ECO:0000313" key="6">
    <source>
        <dbReference type="Proteomes" id="UP000013165"/>
    </source>
</evidence>
<dbReference type="InterPro" id="IPR009006">
    <property type="entry name" value="Ala_racemase/Decarboxylase_C"/>
</dbReference>
<dbReference type="InterPro" id="IPR022657">
    <property type="entry name" value="De-COase2_CS"/>
</dbReference>
<feature type="modified residue" description="N6-(pyridoxal phosphate)lysine" evidence="3">
    <location>
        <position position="63"/>
    </location>
</feature>
<evidence type="ECO:0000256" key="2">
    <source>
        <dbReference type="ARBA" id="ARBA00022898"/>
    </source>
</evidence>
<dbReference type="InterPro" id="IPR029066">
    <property type="entry name" value="PLP-binding_barrel"/>
</dbReference>
<dbReference type="InterPro" id="IPR000183">
    <property type="entry name" value="Orn/DAP/Arg_de-COase"/>
</dbReference>
<accession>N6WNU2</accession>
<dbReference type="SUPFAM" id="SSF50621">
    <property type="entry name" value="Alanine racemase C-terminal domain-like"/>
    <property type="match status" value="1"/>
</dbReference>
<evidence type="ECO:0000259" key="4">
    <source>
        <dbReference type="Pfam" id="PF02784"/>
    </source>
</evidence>
<dbReference type="Gene3D" id="2.40.37.10">
    <property type="entry name" value="Lyase, Ornithine Decarboxylase, Chain A, domain 1"/>
    <property type="match status" value="1"/>
</dbReference>
<dbReference type="RefSeq" id="WP_004580922.1">
    <property type="nucleotide sequence ID" value="NZ_AP028878.1"/>
</dbReference>
<evidence type="ECO:0000256" key="3">
    <source>
        <dbReference type="PIRSR" id="PIRSR600183-50"/>
    </source>
</evidence>
<dbReference type="PROSITE" id="PS00878">
    <property type="entry name" value="ODR_DC_2_1"/>
    <property type="match status" value="1"/>
</dbReference>